<evidence type="ECO:0000313" key="3">
    <source>
        <dbReference type="Proteomes" id="UP000007796"/>
    </source>
</evidence>
<dbReference type="EMBL" id="GL629765">
    <property type="protein sequence ID" value="EFX04478.1"/>
    <property type="molecule type" value="Genomic_DNA"/>
</dbReference>
<accession>F0XCX5</accession>
<protein>
    <submittedName>
        <fullName evidence="2">Uncharacterized protein</fullName>
    </submittedName>
</protein>
<feature type="compositionally biased region" description="Low complexity" evidence="1">
    <location>
        <begin position="233"/>
        <end position="266"/>
    </location>
</feature>
<name>F0XCX5_GROCL</name>
<feature type="region of interest" description="Disordered" evidence="1">
    <location>
        <begin position="78"/>
        <end position="182"/>
    </location>
</feature>
<dbReference type="AlphaFoldDB" id="F0XCX5"/>
<dbReference type="Proteomes" id="UP000007796">
    <property type="component" value="Unassembled WGS sequence"/>
</dbReference>
<keyword evidence="3" id="KW-1185">Reference proteome</keyword>
<dbReference type="InterPro" id="IPR029196">
    <property type="entry name" value="HAPSTR1-like"/>
</dbReference>
<dbReference type="PANTHER" id="PTHR38645:SF1">
    <property type="entry name" value="YALI0F12243P"/>
    <property type="match status" value="1"/>
</dbReference>
<feature type="compositionally biased region" description="Basic and acidic residues" evidence="1">
    <location>
        <begin position="99"/>
        <end position="108"/>
    </location>
</feature>
<dbReference type="eggNOG" id="ENOG502S6F0">
    <property type="taxonomic scope" value="Eukaryota"/>
</dbReference>
<feature type="compositionally biased region" description="Polar residues" evidence="1">
    <location>
        <begin position="114"/>
        <end position="134"/>
    </location>
</feature>
<reference evidence="2 3" key="1">
    <citation type="journal article" date="2011" name="Proc. Natl. Acad. Sci. U.S.A.">
        <title>Genome and transcriptome analyses of the mountain pine beetle-fungal symbiont Grosmannia clavigera, a lodgepole pine pathogen.</title>
        <authorList>
            <person name="DiGuistini S."/>
            <person name="Wang Y."/>
            <person name="Liao N.Y."/>
            <person name="Taylor G."/>
            <person name="Tanguay P."/>
            <person name="Feau N."/>
            <person name="Henrissat B."/>
            <person name="Chan S.K."/>
            <person name="Hesse-Orce U."/>
            <person name="Alamouti S.M."/>
            <person name="Tsui C.K.M."/>
            <person name="Docking R.T."/>
            <person name="Levasseur A."/>
            <person name="Haridas S."/>
            <person name="Robertson G."/>
            <person name="Birol I."/>
            <person name="Holt R.A."/>
            <person name="Marra M.A."/>
            <person name="Hamelin R.C."/>
            <person name="Hirst M."/>
            <person name="Jones S.J.M."/>
            <person name="Bohlmann J."/>
            <person name="Breuil C."/>
        </authorList>
    </citation>
    <scope>NUCLEOTIDE SEQUENCE [LARGE SCALE GENOMIC DNA]</scope>
    <source>
        <strain evidence="3">kw1407 / UAMH 11150</strain>
    </source>
</reference>
<feature type="compositionally biased region" description="Low complexity" evidence="1">
    <location>
        <begin position="136"/>
        <end position="170"/>
    </location>
</feature>
<organism evidence="3">
    <name type="scientific">Grosmannia clavigera (strain kw1407 / UAMH 11150)</name>
    <name type="common">Blue stain fungus</name>
    <name type="synonym">Graphiocladiella clavigera</name>
    <dbReference type="NCBI Taxonomy" id="655863"/>
    <lineage>
        <taxon>Eukaryota</taxon>
        <taxon>Fungi</taxon>
        <taxon>Dikarya</taxon>
        <taxon>Ascomycota</taxon>
        <taxon>Pezizomycotina</taxon>
        <taxon>Sordariomycetes</taxon>
        <taxon>Sordariomycetidae</taxon>
        <taxon>Ophiostomatales</taxon>
        <taxon>Ophiostomataceae</taxon>
        <taxon>Leptographium</taxon>
    </lineage>
</organism>
<sequence>MSHNGPVEYPEELLSVFKAAALSVTKLYKTSTTAQAKARVDGYQDCLEDLLALLDKGGCDVRVVRRWAAERLDGRDSIVPTIESEDEVDKTDATSTPEPQRRDSRDSRSGPSSTGNHDTAMRSDTGSPSPSTLRTAAMSTTNGSNSAAAATSHAASSSSAAVKAPVVSANPGKTSSTRARLPSVAENSDCDYLEPVEVSVPMQGAFTFRAPMAYPPESYLQLANLDLSDKFSAGGPASASEPGADQQQHTPSAAASPTSSASSSSPHGSKPAFRVRHSGPARFGSRTINSARIGRGNAAGTSQKRKLNVEEIFDLASLGYGKDVFGRAGPSKRPRQG</sequence>
<evidence type="ECO:0000256" key="1">
    <source>
        <dbReference type="SAM" id="MobiDB-lite"/>
    </source>
</evidence>
<gene>
    <name evidence="2" type="ORF">CMQ_1406</name>
</gene>
<evidence type="ECO:0000313" key="2">
    <source>
        <dbReference type="EMBL" id="EFX04478.1"/>
    </source>
</evidence>
<dbReference type="InParanoid" id="F0XCX5"/>
<dbReference type="RefSeq" id="XP_014173960.1">
    <property type="nucleotide sequence ID" value="XM_014318485.1"/>
</dbReference>
<feature type="region of interest" description="Disordered" evidence="1">
    <location>
        <begin position="233"/>
        <end position="304"/>
    </location>
</feature>
<proteinExistence type="predicted"/>
<dbReference type="OrthoDB" id="21418at2759"/>
<dbReference type="PANTHER" id="PTHR38645">
    <property type="entry name" value="CHROMOSOME 9, WHOLE GENOME SHOTGUN SEQUENCE"/>
    <property type="match status" value="1"/>
</dbReference>
<dbReference type="GeneID" id="25974281"/>
<dbReference type="Pfam" id="PF15251">
    <property type="entry name" value="TAPR1-like"/>
    <property type="match status" value="1"/>
</dbReference>
<dbReference type="HOGENOM" id="CLU_765426_0_0_1"/>